<name>A0A0C9ZU73_9AGAM</name>
<dbReference type="EMBL" id="KN836080">
    <property type="protein sequence ID" value="KIK32906.1"/>
    <property type="molecule type" value="Genomic_DNA"/>
</dbReference>
<dbReference type="InParanoid" id="A0A0C9ZU73"/>
<reference evidence="2 3" key="1">
    <citation type="submission" date="2014-04" db="EMBL/GenBank/DDBJ databases">
        <authorList>
            <consortium name="DOE Joint Genome Institute"/>
            <person name="Kuo A."/>
            <person name="Ruytinx J."/>
            <person name="Rineau F."/>
            <person name="Colpaert J."/>
            <person name="Kohler A."/>
            <person name="Nagy L.G."/>
            <person name="Floudas D."/>
            <person name="Copeland A."/>
            <person name="Barry K.W."/>
            <person name="Cichocki N."/>
            <person name="Veneault-Fourrey C."/>
            <person name="LaButti K."/>
            <person name="Lindquist E.A."/>
            <person name="Lipzen A."/>
            <person name="Lundell T."/>
            <person name="Morin E."/>
            <person name="Murat C."/>
            <person name="Sun H."/>
            <person name="Tunlid A."/>
            <person name="Henrissat B."/>
            <person name="Grigoriev I.V."/>
            <person name="Hibbett D.S."/>
            <person name="Martin F."/>
            <person name="Nordberg H.P."/>
            <person name="Cantor M.N."/>
            <person name="Hua S.X."/>
        </authorList>
    </citation>
    <scope>NUCLEOTIDE SEQUENCE [LARGE SCALE GENOMIC DNA]</scope>
    <source>
        <strain evidence="2 3">UH-Slu-Lm8-n1</strain>
    </source>
</reference>
<sequence length="77" mass="8556">MFSPFARKLRSGRKIRPMTKLLDQFNDKPTDEMADTAWGGATSGMMTNRMGPNPKANDITKVVIAMLDKVTKPPFSP</sequence>
<proteinExistence type="predicted"/>
<evidence type="ECO:0000313" key="3">
    <source>
        <dbReference type="Proteomes" id="UP000054485"/>
    </source>
</evidence>
<accession>A0A0C9ZU73</accession>
<organism evidence="2 3">
    <name type="scientific">Suillus luteus UH-Slu-Lm8-n1</name>
    <dbReference type="NCBI Taxonomy" id="930992"/>
    <lineage>
        <taxon>Eukaryota</taxon>
        <taxon>Fungi</taxon>
        <taxon>Dikarya</taxon>
        <taxon>Basidiomycota</taxon>
        <taxon>Agaricomycotina</taxon>
        <taxon>Agaricomycetes</taxon>
        <taxon>Agaricomycetidae</taxon>
        <taxon>Boletales</taxon>
        <taxon>Suillineae</taxon>
        <taxon>Suillaceae</taxon>
        <taxon>Suillus</taxon>
    </lineage>
</organism>
<protein>
    <submittedName>
        <fullName evidence="2">Uncharacterized protein</fullName>
    </submittedName>
</protein>
<feature type="region of interest" description="Disordered" evidence="1">
    <location>
        <begin position="27"/>
        <end position="55"/>
    </location>
</feature>
<evidence type="ECO:0000313" key="2">
    <source>
        <dbReference type="EMBL" id="KIK32906.1"/>
    </source>
</evidence>
<keyword evidence="3" id="KW-1185">Reference proteome</keyword>
<reference evidence="3" key="2">
    <citation type="submission" date="2015-01" db="EMBL/GenBank/DDBJ databases">
        <title>Evolutionary Origins and Diversification of the Mycorrhizal Mutualists.</title>
        <authorList>
            <consortium name="DOE Joint Genome Institute"/>
            <consortium name="Mycorrhizal Genomics Consortium"/>
            <person name="Kohler A."/>
            <person name="Kuo A."/>
            <person name="Nagy L.G."/>
            <person name="Floudas D."/>
            <person name="Copeland A."/>
            <person name="Barry K.W."/>
            <person name="Cichocki N."/>
            <person name="Veneault-Fourrey C."/>
            <person name="LaButti K."/>
            <person name="Lindquist E.A."/>
            <person name="Lipzen A."/>
            <person name="Lundell T."/>
            <person name="Morin E."/>
            <person name="Murat C."/>
            <person name="Riley R."/>
            <person name="Ohm R."/>
            <person name="Sun H."/>
            <person name="Tunlid A."/>
            <person name="Henrissat B."/>
            <person name="Grigoriev I.V."/>
            <person name="Hibbett D.S."/>
            <person name="Martin F."/>
        </authorList>
    </citation>
    <scope>NUCLEOTIDE SEQUENCE [LARGE SCALE GENOMIC DNA]</scope>
    <source>
        <strain evidence="3">UH-Slu-Lm8-n1</strain>
    </source>
</reference>
<dbReference type="HOGENOM" id="CLU_2639765_0_0_1"/>
<evidence type="ECO:0000256" key="1">
    <source>
        <dbReference type="SAM" id="MobiDB-lite"/>
    </source>
</evidence>
<dbReference type="Proteomes" id="UP000054485">
    <property type="component" value="Unassembled WGS sequence"/>
</dbReference>
<gene>
    <name evidence="2" type="ORF">CY34DRAFT_814004</name>
</gene>
<dbReference type="AlphaFoldDB" id="A0A0C9ZU73"/>